<dbReference type="AlphaFoldDB" id="A0AAV5RQF8"/>
<comment type="subunit">
    <text evidence="11">Component of the ubiquinol-cytochrome c oxidoreductase (cytochrome b-c1 complex, complex III, CIII), a multisubunit enzyme composed of 3 respiratory subunits cytochrome b, cytochrome c1 and Rieske protein, 2 core protein subunits, and additional low-molecular weight protein subunits. The complex exists as an obligatory dimer and forms supercomplexes (SCs) in the inner mitochondrial membrane with cytochrome c oxidase (complex IV, CIV).</text>
</comment>
<protein>
    <recommendedName>
        <fullName evidence="11">Cytochrome b-c1 complex subunit 8</fullName>
    </recommendedName>
    <alternativeName>
        <fullName evidence="11">Complex III subunit 8</fullName>
    </alternativeName>
</protein>
<comment type="function">
    <text evidence="11">Component of the ubiquinol-cytochrome c oxidoreductase, a multisubunit transmembrane complex that is part of the mitochondrial electron transport chain which drives oxidative phosphorylation. The complex plays an important role in the uptake of multiple carbon sources present in different host niches.</text>
</comment>
<evidence type="ECO:0000256" key="7">
    <source>
        <dbReference type="ARBA" id="ARBA00022982"/>
    </source>
</evidence>
<evidence type="ECO:0000313" key="13">
    <source>
        <dbReference type="Proteomes" id="UP001362899"/>
    </source>
</evidence>
<accession>A0AAV5RQF8</accession>
<evidence type="ECO:0000256" key="8">
    <source>
        <dbReference type="ARBA" id="ARBA00022989"/>
    </source>
</evidence>
<comment type="subcellular location">
    <subcellularLocation>
        <location evidence="1 11">Mitochondrion inner membrane</location>
        <topology evidence="1 11">Single-pass membrane protein</topology>
    </subcellularLocation>
</comment>
<evidence type="ECO:0000256" key="3">
    <source>
        <dbReference type="ARBA" id="ARBA00022448"/>
    </source>
</evidence>
<dbReference type="Pfam" id="PF02939">
    <property type="entry name" value="UcrQ"/>
    <property type="match status" value="1"/>
</dbReference>
<evidence type="ECO:0000256" key="2">
    <source>
        <dbReference type="ARBA" id="ARBA00007668"/>
    </source>
</evidence>
<dbReference type="GO" id="GO:0045275">
    <property type="term" value="C:respiratory chain complex III"/>
    <property type="evidence" value="ECO:0007669"/>
    <property type="project" value="UniProtKB-UniRule"/>
</dbReference>
<evidence type="ECO:0000256" key="11">
    <source>
        <dbReference type="RuleBase" id="RU368118"/>
    </source>
</evidence>
<evidence type="ECO:0000256" key="10">
    <source>
        <dbReference type="ARBA" id="ARBA00023136"/>
    </source>
</evidence>
<dbReference type="InterPro" id="IPR036642">
    <property type="entry name" value="Cyt_bc1_su8_sf"/>
</dbReference>
<keyword evidence="5 11" id="KW-0812">Transmembrane</keyword>
<keyword evidence="7 11" id="KW-0249">Electron transport</keyword>
<comment type="similarity">
    <text evidence="2 11">Belongs to the UQCRQ/QCR8 family.</text>
</comment>
<evidence type="ECO:0000256" key="1">
    <source>
        <dbReference type="ARBA" id="ARBA00004434"/>
    </source>
</evidence>
<keyword evidence="3 11" id="KW-0813">Transport</keyword>
<comment type="caution">
    <text evidence="12">The sequence shown here is derived from an EMBL/GenBank/DDBJ whole genome shotgun (WGS) entry which is preliminary data.</text>
</comment>
<keyword evidence="6 11" id="KW-0999">Mitochondrion inner membrane</keyword>
<evidence type="ECO:0000256" key="9">
    <source>
        <dbReference type="ARBA" id="ARBA00023128"/>
    </source>
</evidence>
<dbReference type="GO" id="GO:0005743">
    <property type="term" value="C:mitochondrial inner membrane"/>
    <property type="evidence" value="ECO:0007669"/>
    <property type="project" value="UniProtKB-SubCell"/>
</dbReference>
<name>A0AAV5RQF8_STABA</name>
<feature type="transmembrane region" description="Helical" evidence="11">
    <location>
        <begin position="43"/>
        <end position="61"/>
    </location>
</feature>
<dbReference type="SUPFAM" id="SSF81508">
    <property type="entry name" value="Ubiquinone-binding protein QP-C of cytochrome bc1 complex (Ubiquinol-cytochrome c reductase)"/>
    <property type="match status" value="1"/>
</dbReference>
<dbReference type="Proteomes" id="UP001362899">
    <property type="component" value="Unassembled WGS sequence"/>
</dbReference>
<evidence type="ECO:0000256" key="4">
    <source>
        <dbReference type="ARBA" id="ARBA00022660"/>
    </source>
</evidence>
<keyword evidence="10 11" id="KW-0472">Membrane</keyword>
<keyword evidence="9 11" id="KW-0496">Mitochondrion</keyword>
<keyword evidence="4 11" id="KW-0679">Respiratory chain</keyword>
<evidence type="ECO:0000313" key="12">
    <source>
        <dbReference type="EMBL" id="GMM52871.1"/>
    </source>
</evidence>
<dbReference type="GO" id="GO:0006122">
    <property type="term" value="P:mitochondrial electron transport, ubiquinol to cytochrome c"/>
    <property type="evidence" value="ECO:0007669"/>
    <property type="project" value="UniProtKB-UniRule"/>
</dbReference>
<dbReference type="Gene3D" id="1.20.5.210">
    <property type="entry name" value="Cytochrome b-c1 complex subunit 8"/>
    <property type="match status" value="1"/>
</dbReference>
<keyword evidence="13" id="KW-1185">Reference proteome</keyword>
<reference evidence="12 13" key="1">
    <citation type="journal article" date="2023" name="Elife">
        <title>Identification of key yeast species and microbe-microbe interactions impacting larval growth of Drosophila in the wild.</title>
        <authorList>
            <person name="Mure A."/>
            <person name="Sugiura Y."/>
            <person name="Maeda R."/>
            <person name="Honda K."/>
            <person name="Sakurai N."/>
            <person name="Takahashi Y."/>
            <person name="Watada M."/>
            <person name="Katoh T."/>
            <person name="Gotoh A."/>
            <person name="Gotoh Y."/>
            <person name="Taniguchi I."/>
            <person name="Nakamura K."/>
            <person name="Hayashi T."/>
            <person name="Katayama T."/>
            <person name="Uemura T."/>
            <person name="Hattori Y."/>
        </authorList>
    </citation>
    <scope>NUCLEOTIDE SEQUENCE [LARGE SCALE GENOMIC DNA]</scope>
    <source>
        <strain evidence="12 13">SB-73</strain>
    </source>
</reference>
<dbReference type="PANTHER" id="PTHR12119">
    <property type="entry name" value="UBIQUINOL-CYTOCHROME C REDUCTASE COMPLEX UBIQUINONE-BINDING PROTEIN QP-C"/>
    <property type="match status" value="1"/>
</dbReference>
<evidence type="ECO:0000256" key="6">
    <source>
        <dbReference type="ARBA" id="ARBA00022792"/>
    </source>
</evidence>
<evidence type="ECO:0000256" key="5">
    <source>
        <dbReference type="ARBA" id="ARBA00022692"/>
    </source>
</evidence>
<proteinExistence type="inferred from homology"/>
<organism evidence="12 13">
    <name type="scientific">Starmerella bacillaris</name>
    <name type="common">Yeast</name>
    <name type="synonym">Candida zemplinina</name>
    <dbReference type="NCBI Taxonomy" id="1247836"/>
    <lineage>
        <taxon>Eukaryota</taxon>
        <taxon>Fungi</taxon>
        <taxon>Dikarya</taxon>
        <taxon>Ascomycota</taxon>
        <taxon>Saccharomycotina</taxon>
        <taxon>Dipodascomycetes</taxon>
        <taxon>Dipodascales</taxon>
        <taxon>Trichomonascaceae</taxon>
        <taxon>Starmerella</taxon>
    </lineage>
</organism>
<dbReference type="EMBL" id="BTGC01000008">
    <property type="protein sequence ID" value="GMM52871.1"/>
    <property type="molecule type" value="Genomic_DNA"/>
</dbReference>
<sequence>MGLGGWWIAPKQKYTVRYGLAPNATSLFQRNIYNAFFNTIRRVKGQIFFVVLPVGSFWYLWTRATEYNKWLYTKDGRETLERLSA</sequence>
<gene>
    <name evidence="12" type="ORF">DASB73_038340</name>
</gene>
<keyword evidence="8 11" id="KW-1133">Transmembrane helix</keyword>
<dbReference type="InterPro" id="IPR004205">
    <property type="entry name" value="Cyt_bc1_su8"/>
</dbReference>
<dbReference type="PANTHER" id="PTHR12119:SF2">
    <property type="entry name" value="CYTOCHROME B-C1 COMPLEX SUBUNIT 8"/>
    <property type="match status" value="1"/>
</dbReference>